<keyword evidence="6" id="KW-0675">Receptor</keyword>
<evidence type="ECO:0000256" key="2">
    <source>
        <dbReference type="ARBA" id="ARBA00022692"/>
    </source>
</evidence>
<evidence type="ECO:0000313" key="10">
    <source>
        <dbReference type="Proteomes" id="UP000694844"/>
    </source>
</evidence>
<dbReference type="PROSITE" id="PS50262">
    <property type="entry name" value="G_PROTEIN_RECEP_F1_2"/>
    <property type="match status" value="1"/>
</dbReference>
<feature type="transmembrane region" description="Helical" evidence="8">
    <location>
        <begin position="28"/>
        <end position="55"/>
    </location>
</feature>
<evidence type="ECO:0000256" key="6">
    <source>
        <dbReference type="ARBA" id="ARBA00023170"/>
    </source>
</evidence>
<organism evidence="10 11">
    <name type="scientific">Crassostrea virginica</name>
    <name type="common">Eastern oyster</name>
    <dbReference type="NCBI Taxonomy" id="6565"/>
    <lineage>
        <taxon>Eukaryota</taxon>
        <taxon>Metazoa</taxon>
        <taxon>Spiralia</taxon>
        <taxon>Lophotrochozoa</taxon>
        <taxon>Mollusca</taxon>
        <taxon>Bivalvia</taxon>
        <taxon>Autobranchia</taxon>
        <taxon>Pteriomorphia</taxon>
        <taxon>Ostreida</taxon>
        <taxon>Ostreoidea</taxon>
        <taxon>Ostreidae</taxon>
        <taxon>Crassostrea</taxon>
    </lineage>
</organism>
<dbReference type="GO" id="GO:0004930">
    <property type="term" value="F:G protein-coupled receptor activity"/>
    <property type="evidence" value="ECO:0007669"/>
    <property type="project" value="UniProtKB-KW"/>
</dbReference>
<proteinExistence type="predicted"/>
<keyword evidence="7" id="KW-0807">Transducer</keyword>
<feature type="transmembrane region" description="Helical" evidence="8">
    <location>
        <begin position="245"/>
        <end position="263"/>
    </location>
</feature>
<evidence type="ECO:0000313" key="12">
    <source>
        <dbReference type="RefSeq" id="XP_022339088.1"/>
    </source>
</evidence>
<dbReference type="OrthoDB" id="9990906at2759"/>
<comment type="subcellular location">
    <subcellularLocation>
        <location evidence="1">Membrane</location>
        <topology evidence="1">Multi-pass membrane protein</topology>
    </subcellularLocation>
</comment>
<evidence type="ECO:0000256" key="1">
    <source>
        <dbReference type="ARBA" id="ARBA00004141"/>
    </source>
</evidence>
<evidence type="ECO:0000256" key="7">
    <source>
        <dbReference type="ARBA" id="ARBA00023224"/>
    </source>
</evidence>
<evidence type="ECO:0000259" key="9">
    <source>
        <dbReference type="PROSITE" id="PS50262"/>
    </source>
</evidence>
<protein>
    <submittedName>
        <fullName evidence="11 12">Somatostatin receptor type 4-like</fullName>
    </submittedName>
</protein>
<evidence type="ECO:0000256" key="3">
    <source>
        <dbReference type="ARBA" id="ARBA00022989"/>
    </source>
</evidence>
<dbReference type="AlphaFoldDB" id="A0A8B8EET2"/>
<dbReference type="PANTHER" id="PTHR24243:SF230">
    <property type="entry name" value="G-PROTEIN COUPLED RECEPTORS FAMILY 1 PROFILE DOMAIN-CONTAINING PROTEIN"/>
    <property type="match status" value="1"/>
</dbReference>
<dbReference type="KEGG" id="cvn:111133753"/>
<keyword evidence="2 8" id="KW-0812">Transmembrane</keyword>
<dbReference type="PANTHER" id="PTHR24243">
    <property type="entry name" value="G-PROTEIN COUPLED RECEPTOR"/>
    <property type="match status" value="1"/>
</dbReference>
<dbReference type="InterPro" id="IPR000276">
    <property type="entry name" value="GPCR_Rhodpsn"/>
</dbReference>
<sequence length="337" mass="38464">MNLTNDDEDYEYLMQLLSDEDLPRLMEIATIVTLYIQPAICGIGFLGNLLATCVFTSKYLRLNSSNFYLASLSGSSCVYMLSVLISWLDVVRVPIIHHNGVCQTVVFLTFVCSFITVWLVTVITFEHYVIVHHITAVRFICQRRKAKILVSCLAVSSSLLYSTSLWSTRVELKYGTRYCTSGTGQLATMTQVIFYIDMLATLLLPGILTIVLICACVSRHLLWRNITISCLRHDRNVRISRRERSLLRIARALLLISLSHLLFSSPSFIFRLRYQISTLLVGRDTSVYSDVFINHILHTLYYVSFTANFVIYLVFCANFRLGLKSIFRLSALKCNQP</sequence>
<evidence type="ECO:0000256" key="4">
    <source>
        <dbReference type="ARBA" id="ARBA00023040"/>
    </source>
</evidence>
<feature type="transmembrane region" description="Helical" evidence="8">
    <location>
        <begin position="67"/>
        <end position="85"/>
    </location>
</feature>
<dbReference type="Gene3D" id="1.20.1070.10">
    <property type="entry name" value="Rhodopsin 7-helix transmembrane proteins"/>
    <property type="match status" value="1"/>
</dbReference>
<dbReference type="RefSeq" id="XP_022339088.1">
    <property type="nucleotide sequence ID" value="XM_022483380.1"/>
</dbReference>
<gene>
    <name evidence="11" type="primary">LOC111133753</name>
    <name evidence="12" type="synonym">LOC111134408</name>
</gene>
<keyword evidence="10" id="KW-1185">Reference proteome</keyword>
<name>A0A8B8EET2_CRAVI</name>
<dbReference type="GeneID" id="111133753"/>
<dbReference type="PRINTS" id="PR00237">
    <property type="entry name" value="GPCRRHODOPSN"/>
</dbReference>
<keyword evidence="5 8" id="KW-0472">Membrane</keyword>
<dbReference type="KEGG" id="cvn:111134408"/>
<dbReference type="RefSeq" id="XP_022338096.1">
    <property type="nucleotide sequence ID" value="XM_022482388.1"/>
</dbReference>
<dbReference type="GO" id="GO:0005886">
    <property type="term" value="C:plasma membrane"/>
    <property type="evidence" value="ECO:0007669"/>
    <property type="project" value="TreeGrafter"/>
</dbReference>
<feature type="transmembrane region" description="Helical" evidence="8">
    <location>
        <begin position="192"/>
        <end position="217"/>
    </location>
</feature>
<dbReference type="InterPro" id="IPR017452">
    <property type="entry name" value="GPCR_Rhodpsn_7TM"/>
</dbReference>
<evidence type="ECO:0000256" key="8">
    <source>
        <dbReference type="SAM" id="Phobius"/>
    </source>
</evidence>
<keyword evidence="4" id="KW-0297">G-protein coupled receptor</keyword>
<dbReference type="Proteomes" id="UP000694844">
    <property type="component" value="Chromosome 5"/>
</dbReference>
<evidence type="ECO:0000256" key="5">
    <source>
        <dbReference type="ARBA" id="ARBA00023136"/>
    </source>
</evidence>
<reference evidence="11 12" key="1">
    <citation type="submission" date="2025-04" db="UniProtKB">
        <authorList>
            <consortium name="RefSeq"/>
        </authorList>
    </citation>
    <scope>IDENTIFICATION</scope>
    <source>
        <tissue evidence="11 12">Whole sample</tissue>
    </source>
</reference>
<dbReference type="SUPFAM" id="SSF81321">
    <property type="entry name" value="Family A G protein-coupled receptor-like"/>
    <property type="match status" value="1"/>
</dbReference>
<accession>A0A8B8EET2</accession>
<feature type="transmembrane region" description="Helical" evidence="8">
    <location>
        <begin position="300"/>
        <end position="323"/>
    </location>
</feature>
<evidence type="ECO:0000313" key="11">
    <source>
        <dbReference type="RefSeq" id="XP_022338096.1"/>
    </source>
</evidence>
<feature type="transmembrane region" description="Helical" evidence="8">
    <location>
        <begin position="146"/>
        <end position="166"/>
    </location>
</feature>
<feature type="domain" description="G-protein coupled receptors family 1 profile" evidence="9">
    <location>
        <begin position="47"/>
        <end position="312"/>
    </location>
</feature>
<dbReference type="Pfam" id="PF00001">
    <property type="entry name" value="7tm_1"/>
    <property type="match status" value="1"/>
</dbReference>
<feature type="transmembrane region" description="Helical" evidence="8">
    <location>
        <begin position="105"/>
        <end position="125"/>
    </location>
</feature>
<keyword evidence="3 8" id="KW-1133">Transmembrane helix</keyword>